<dbReference type="PANTHER" id="PTHR48081">
    <property type="entry name" value="AB HYDROLASE SUPERFAMILY PROTEIN C4A8.06C"/>
    <property type="match status" value="1"/>
</dbReference>
<dbReference type="RefSeq" id="WP_107674907.1">
    <property type="nucleotide sequence ID" value="NZ_PZKE01000041.1"/>
</dbReference>
<dbReference type="EMBL" id="PZKE01000041">
    <property type="protein sequence ID" value="PTE12625.1"/>
    <property type="molecule type" value="Genomic_DNA"/>
</dbReference>
<dbReference type="PROSITE" id="PS01174">
    <property type="entry name" value="LIPASE_GDXG_SER"/>
    <property type="match status" value="1"/>
</dbReference>
<feature type="active site" evidence="3">
    <location>
        <position position="157"/>
    </location>
</feature>
<dbReference type="Gene3D" id="3.40.50.1820">
    <property type="entry name" value="alpha/beta hydrolase"/>
    <property type="match status" value="1"/>
</dbReference>
<dbReference type="InterPro" id="IPR013094">
    <property type="entry name" value="AB_hydrolase_3"/>
</dbReference>
<evidence type="ECO:0000256" key="2">
    <source>
        <dbReference type="ARBA" id="ARBA00022801"/>
    </source>
</evidence>
<dbReference type="Pfam" id="PF07859">
    <property type="entry name" value="Abhydrolase_3"/>
    <property type="match status" value="1"/>
</dbReference>
<name>A0A2T4J425_FUSBL</name>
<comment type="similarity">
    <text evidence="1">Belongs to the 'GDXG' lipolytic enzyme family.</text>
</comment>
<dbReference type="SUPFAM" id="SSF53474">
    <property type="entry name" value="alpha/beta-Hydrolases"/>
    <property type="match status" value="1"/>
</dbReference>
<dbReference type="Proteomes" id="UP000241362">
    <property type="component" value="Unassembled WGS sequence"/>
</dbReference>
<evidence type="ECO:0000256" key="3">
    <source>
        <dbReference type="PROSITE-ProRule" id="PRU10038"/>
    </source>
</evidence>
<dbReference type="AlphaFoldDB" id="A0A2T4J425"/>
<evidence type="ECO:0000313" key="5">
    <source>
        <dbReference type="EMBL" id="PTE12625.1"/>
    </source>
</evidence>
<protein>
    <submittedName>
        <fullName evidence="5">Esterase</fullName>
    </submittedName>
</protein>
<evidence type="ECO:0000256" key="1">
    <source>
        <dbReference type="ARBA" id="ARBA00010515"/>
    </source>
</evidence>
<evidence type="ECO:0000259" key="4">
    <source>
        <dbReference type="Pfam" id="PF07859"/>
    </source>
</evidence>
<keyword evidence="2" id="KW-0378">Hydrolase</keyword>
<accession>A0A2T4J425</accession>
<evidence type="ECO:0000313" key="6">
    <source>
        <dbReference type="Proteomes" id="UP000241362"/>
    </source>
</evidence>
<feature type="domain" description="Alpha/beta hydrolase fold-3" evidence="4">
    <location>
        <begin position="85"/>
        <end position="286"/>
    </location>
</feature>
<dbReference type="GO" id="GO:0004806">
    <property type="term" value="F:triacylglycerol lipase activity"/>
    <property type="evidence" value="ECO:0007669"/>
    <property type="project" value="TreeGrafter"/>
</dbReference>
<comment type="caution">
    <text evidence="5">The sequence shown here is derived from an EMBL/GenBank/DDBJ whole genome shotgun (WGS) entry which is preliminary data.</text>
</comment>
<dbReference type="InterPro" id="IPR050300">
    <property type="entry name" value="GDXG_lipolytic_enzyme"/>
</dbReference>
<dbReference type="InterPro" id="IPR029058">
    <property type="entry name" value="AB_hydrolase_fold"/>
</dbReference>
<keyword evidence="6" id="KW-1185">Reference proteome</keyword>
<sequence>MTKPSQQSYLTDHTPSAADLAVLAELRRQSEPFKGTLSAPEGRAAYDAMMEMTPGAAGVTHEQETLRGVAGVWCRVAGARKGRAILYLHGGGYGVGSAWAYRNFAGQFAARTGINVFAADYPLAPEHPFPAALDSARAAYAGLVDKGHDKILIAGDSAGGGLTLSLLAALHRAPEGMPVPVGAVAMSPWTDLTLSGSSMVSRQDEEFYLTRPVLEGFAQNYLAGANPANPAVSPLFGNLAGLPPVQVHVGTAEILLGDSERYAEKSRQAGNAVSLHRWEAMPHVFPSSFAILDGAEQAMALMSGFIAQTLDR</sequence>
<reference evidence="5 6" key="1">
    <citation type="submission" date="2018-03" db="EMBL/GenBank/DDBJ databases">
        <title>Rhodobacter blasticus.</title>
        <authorList>
            <person name="Meyer T.E."/>
            <person name="Miller S."/>
            <person name="Lodha T."/>
            <person name="Gandham S."/>
            <person name="Chintalapati S."/>
            <person name="Chintalapati V.R."/>
        </authorList>
    </citation>
    <scope>NUCLEOTIDE SEQUENCE [LARGE SCALE GENOMIC DNA]</scope>
    <source>
        <strain evidence="5 6">DSM 2131</strain>
    </source>
</reference>
<proteinExistence type="inferred from homology"/>
<dbReference type="PANTHER" id="PTHR48081:SF30">
    <property type="entry name" value="ACETYL-HYDROLASE LIPR-RELATED"/>
    <property type="match status" value="1"/>
</dbReference>
<gene>
    <name evidence="5" type="ORF">C5F44_17450</name>
</gene>
<organism evidence="5 6">
    <name type="scientific">Fuscovulum blasticum DSM 2131</name>
    <dbReference type="NCBI Taxonomy" id="1188250"/>
    <lineage>
        <taxon>Bacteria</taxon>
        <taxon>Pseudomonadati</taxon>
        <taxon>Pseudomonadota</taxon>
        <taxon>Alphaproteobacteria</taxon>
        <taxon>Rhodobacterales</taxon>
        <taxon>Paracoccaceae</taxon>
        <taxon>Pseudogemmobacter</taxon>
    </lineage>
</organism>
<dbReference type="InterPro" id="IPR033140">
    <property type="entry name" value="Lipase_GDXG_put_SER_AS"/>
</dbReference>